<dbReference type="AlphaFoldDB" id="A0AAJ0F7N2"/>
<dbReference type="SUPFAM" id="SSF55486">
    <property type="entry name" value="Metalloproteases ('zincins'), catalytic domain"/>
    <property type="match status" value="1"/>
</dbReference>
<feature type="region of interest" description="Disordered" evidence="7">
    <location>
        <begin position="147"/>
        <end position="169"/>
    </location>
</feature>
<dbReference type="GO" id="GO:0004222">
    <property type="term" value="F:metalloendopeptidase activity"/>
    <property type="evidence" value="ECO:0007669"/>
    <property type="project" value="InterPro"/>
</dbReference>
<comment type="caution">
    <text evidence="10">The sequence shown here is derived from an EMBL/GenBank/DDBJ whole genome shotgun (WGS) entry which is preliminary data.</text>
</comment>
<dbReference type="PRINTS" id="PR00730">
    <property type="entry name" value="THERMOLYSIN"/>
</dbReference>
<dbReference type="Proteomes" id="UP001239445">
    <property type="component" value="Unassembled WGS sequence"/>
</dbReference>
<evidence type="ECO:0000256" key="4">
    <source>
        <dbReference type="ARBA" id="ARBA00022801"/>
    </source>
</evidence>
<comment type="similarity">
    <text evidence="1">Belongs to the peptidase M4 family.</text>
</comment>
<dbReference type="InterPro" id="IPR001570">
    <property type="entry name" value="Peptidase_M4_C_domain"/>
</dbReference>
<dbReference type="PANTHER" id="PTHR43579">
    <property type="match status" value="1"/>
</dbReference>
<evidence type="ECO:0000313" key="11">
    <source>
        <dbReference type="Proteomes" id="UP001239445"/>
    </source>
</evidence>
<dbReference type="Gene3D" id="1.10.390.10">
    <property type="entry name" value="Neutral Protease Domain 2"/>
    <property type="match status" value="1"/>
</dbReference>
<dbReference type="InterPro" id="IPR013856">
    <property type="entry name" value="Peptidase_M4_domain"/>
</dbReference>
<evidence type="ECO:0000256" key="6">
    <source>
        <dbReference type="ARBA" id="ARBA00023049"/>
    </source>
</evidence>
<evidence type="ECO:0000256" key="1">
    <source>
        <dbReference type="ARBA" id="ARBA00009388"/>
    </source>
</evidence>
<evidence type="ECO:0000256" key="2">
    <source>
        <dbReference type="ARBA" id="ARBA00022670"/>
    </source>
</evidence>
<evidence type="ECO:0000259" key="8">
    <source>
        <dbReference type="Pfam" id="PF01447"/>
    </source>
</evidence>
<keyword evidence="4" id="KW-0378">Hydrolase</keyword>
<evidence type="ECO:0000256" key="5">
    <source>
        <dbReference type="ARBA" id="ARBA00022833"/>
    </source>
</evidence>
<accession>A0AAJ0F7N2</accession>
<feature type="domain" description="Peptidase M4 C-terminal" evidence="9">
    <location>
        <begin position="270"/>
        <end position="445"/>
    </location>
</feature>
<feature type="region of interest" description="Disordered" evidence="7">
    <location>
        <begin position="85"/>
        <end position="133"/>
    </location>
</feature>
<keyword evidence="5" id="KW-0862">Zinc</keyword>
<dbReference type="EMBL" id="MU839831">
    <property type="protein sequence ID" value="KAK1757032.1"/>
    <property type="molecule type" value="Genomic_DNA"/>
</dbReference>
<protein>
    <submittedName>
        <fullName evidence="10">Protease PrtS</fullName>
    </submittedName>
</protein>
<dbReference type="Pfam" id="PF02868">
    <property type="entry name" value="Peptidase_M4_C"/>
    <property type="match status" value="1"/>
</dbReference>
<evidence type="ECO:0000313" key="10">
    <source>
        <dbReference type="EMBL" id="KAK1757032.1"/>
    </source>
</evidence>
<feature type="compositionally biased region" description="Pro residues" evidence="7">
    <location>
        <begin position="114"/>
        <end position="128"/>
    </location>
</feature>
<sequence length="449" mass="48586">MDGPVCGIIPPYLLQELADKSDDDSIRRSAQSTLALGAALHKKRHEWLAQRGIVPDPILESIKKSSQVDQKTKDSAARTLQLAQEVRDERAAEAAAAAAAEATPATTTTTTTTAPPPPSGTTSPPPVAGAPVSTASGFQRAVYDMQNQGDADRPETFDLLPGTPRRSEGDAVFASDTKVNEAYDNALRVLQFFESKFGYRSLDNQGMKVDSSVHFGDGLGNAFWIGFGMGGREPGQMVYGDGNAMLHNFTACVDVIGHEMTHAVTQFTTALVYENESGALNEHISDVFGIMVKQMVEKETAENADWLIGEGCLLPGVKGVSLRNMRDPGTAYNDPRFGKDIQPAHYDDIPAVMRRFGDFIRDRDYGGVHVFSGIPNRAFVLAATAFGGFSWEKAGQIWWRVVSTKSIPNTCTFIQFADATVDAAMALYGEDAARVVRDAWNTVGVVRKV</sequence>
<dbReference type="GO" id="GO:0006508">
    <property type="term" value="P:proteolysis"/>
    <property type="evidence" value="ECO:0007669"/>
    <property type="project" value="UniProtKB-KW"/>
</dbReference>
<keyword evidence="2 10" id="KW-0645">Protease</keyword>
<name>A0AAJ0F7N2_9PEZI</name>
<evidence type="ECO:0000256" key="3">
    <source>
        <dbReference type="ARBA" id="ARBA00022723"/>
    </source>
</evidence>
<evidence type="ECO:0000256" key="7">
    <source>
        <dbReference type="SAM" id="MobiDB-lite"/>
    </source>
</evidence>
<keyword evidence="3" id="KW-0479">Metal-binding</keyword>
<evidence type="ECO:0000259" key="9">
    <source>
        <dbReference type="Pfam" id="PF02868"/>
    </source>
</evidence>
<dbReference type="GO" id="GO:0046872">
    <property type="term" value="F:metal ion binding"/>
    <property type="evidence" value="ECO:0007669"/>
    <property type="project" value="UniProtKB-KW"/>
</dbReference>
<feature type="domain" description="Peptidase M4" evidence="8">
    <location>
        <begin position="141"/>
        <end position="266"/>
    </location>
</feature>
<dbReference type="CDD" id="cd09597">
    <property type="entry name" value="M4_TLP"/>
    <property type="match status" value="1"/>
</dbReference>
<dbReference type="InterPro" id="IPR052759">
    <property type="entry name" value="Metalloprotease_M4"/>
</dbReference>
<gene>
    <name evidence="10" type="ORF">QBC47DRAFT_451516</name>
</gene>
<dbReference type="InterPro" id="IPR027268">
    <property type="entry name" value="Peptidase_M4/M1_CTD_sf"/>
</dbReference>
<dbReference type="InterPro" id="IPR023612">
    <property type="entry name" value="Peptidase_M4"/>
</dbReference>
<organism evidence="10 11">
    <name type="scientific">Echria macrotheca</name>
    <dbReference type="NCBI Taxonomy" id="438768"/>
    <lineage>
        <taxon>Eukaryota</taxon>
        <taxon>Fungi</taxon>
        <taxon>Dikarya</taxon>
        <taxon>Ascomycota</taxon>
        <taxon>Pezizomycotina</taxon>
        <taxon>Sordariomycetes</taxon>
        <taxon>Sordariomycetidae</taxon>
        <taxon>Sordariales</taxon>
        <taxon>Schizotheciaceae</taxon>
        <taxon>Echria</taxon>
    </lineage>
</organism>
<reference evidence="10" key="1">
    <citation type="submission" date="2023-06" db="EMBL/GenBank/DDBJ databases">
        <title>Genome-scale phylogeny and comparative genomics of the fungal order Sordariales.</title>
        <authorList>
            <consortium name="Lawrence Berkeley National Laboratory"/>
            <person name="Hensen N."/>
            <person name="Bonometti L."/>
            <person name="Westerberg I."/>
            <person name="Brannstrom I.O."/>
            <person name="Guillou S."/>
            <person name="Cros-Aarteil S."/>
            <person name="Calhoun S."/>
            <person name="Haridas S."/>
            <person name="Kuo A."/>
            <person name="Mondo S."/>
            <person name="Pangilinan J."/>
            <person name="Riley R."/>
            <person name="Labutti K."/>
            <person name="Andreopoulos B."/>
            <person name="Lipzen A."/>
            <person name="Chen C."/>
            <person name="Yanf M."/>
            <person name="Daum C."/>
            <person name="Ng V."/>
            <person name="Clum A."/>
            <person name="Steindorff A."/>
            <person name="Ohm R."/>
            <person name="Martin F."/>
            <person name="Silar P."/>
            <person name="Natvig D."/>
            <person name="Lalanne C."/>
            <person name="Gautier V."/>
            <person name="Ament-Velasquez S.L."/>
            <person name="Kruys A."/>
            <person name="Hutchinson M.I."/>
            <person name="Powell A.J."/>
            <person name="Barry K."/>
            <person name="Miller A.N."/>
            <person name="Grigoriev I.V."/>
            <person name="Debuchy R."/>
            <person name="Gladieux P."/>
            <person name="Thoren M.H."/>
            <person name="Johannesson H."/>
        </authorList>
    </citation>
    <scope>NUCLEOTIDE SEQUENCE</scope>
    <source>
        <strain evidence="10">PSN4</strain>
    </source>
</reference>
<keyword evidence="11" id="KW-1185">Reference proteome</keyword>
<feature type="compositionally biased region" description="Low complexity" evidence="7">
    <location>
        <begin position="93"/>
        <end position="113"/>
    </location>
</feature>
<keyword evidence="6" id="KW-0482">Metalloprotease</keyword>
<dbReference type="Pfam" id="PF01447">
    <property type="entry name" value="Peptidase_M4"/>
    <property type="match status" value="1"/>
</dbReference>
<dbReference type="Gene3D" id="3.10.170.10">
    <property type="match status" value="1"/>
</dbReference>
<proteinExistence type="inferred from homology"/>
<dbReference type="PANTHER" id="PTHR43579:SF1">
    <property type="entry name" value="NEUTRAL METALLOPROTEINASE"/>
    <property type="match status" value="1"/>
</dbReference>